<feature type="repeat" description="PPR" evidence="2">
    <location>
        <begin position="205"/>
        <end position="239"/>
    </location>
</feature>
<dbReference type="InterPro" id="IPR046960">
    <property type="entry name" value="PPR_At4g14850-like_plant"/>
</dbReference>
<dbReference type="OrthoDB" id="1903086at2759"/>
<dbReference type="EMBL" id="CM004401">
    <property type="protein sequence ID" value="OAY28872.1"/>
    <property type="molecule type" value="Genomic_DNA"/>
</dbReference>
<feature type="repeat" description="PPR" evidence="2">
    <location>
        <begin position="501"/>
        <end position="535"/>
    </location>
</feature>
<dbReference type="InterPro" id="IPR011990">
    <property type="entry name" value="TPR-like_helical_dom_sf"/>
</dbReference>
<keyword evidence="4" id="KW-1185">Reference proteome</keyword>
<dbReference type="GO" id="GO:0003723">
    <property type="term" value="F:RNA binding"/>
    <property type="evidence" value="ECO:0007669"/>
    <property type="project" value="InterPro"/>
</dbReference>
<organism evidence="3 4">
    <name type="scientific">Manihot esculenta</name>
    <name type="common">Cassava</name>
    <name type="synonym">Jatropha manihot</name>
    <dbReference type="NCBI Taxonomy" id="3983"/>
    <lineage>
        <taxon>Eukaryota</taxon>
        <taxon>Viridiplantae</taxon>
        <taxon>Streptophyta</taxon>
        <taxon>Embryophyta</taxon>
        <taxon>Tracheophyta</taxon>
        <taxon>Spermatophyta</taxon>
        <taxon>Magnoliopsida</taxon>
        <taxon>eudicotyledons</taxon>
        <taxon>Gunneridae</taxon>
        <taxon>Pentapetalae</taxon>
        <taxon>rosids</taxon>
        <taxon>fabids</taxon>
        <taxon>Malpighiales</taxon>
        <taxon>Euphorbiaceae</taxon>
        <taxon>Crotonoideae</taxon>
        <taxon>Manihoteae</taxon>
        <taxon>Manihot</taxon>
    </lineage>
</organism>
<dbReference type="AlphaFoldDB" id="A0A2C9UET0"/>
<dbReference type="FunFam" id="1.25.40.10:FF:000090">
    <property type="entry name" value="Pentatricopeptide repeat-containing protein, chloroplastic"/>
    <property type="match status" value="1"/>
</dbReference>
<dbReference type="Pfam" id="PF20431">
    <property type="entry name" value="E_motif"/>
    <property type="match status" value="1"/>
</dbReference>
<evidence type="ECO:0000256" key="1">
    <source>
        <dbReference type="ARBA" id="ARBA00022737"/>
    </source>
</evidence>
<protein>
    <submittedName>
        <fullName evidence="3">Uncharacterized protein</fullName>
    </submittedName>
</protein>
<dbReference type="PANTHER" id="PTHR47926:SF404">
    <property type="entry name" value="(PPR) REPEAT-CONTAINING PROTEIN, PUTATIVE-RELATED"/>
    <property type="match status" value="1"/>
</dbReference>
<keyword evidence="1" id="KW-0677">Repeat</keyword>
<dbReference type="PROSITE" id="PS51375">
    <property type="entry name" value="PPR"/>
    <property type="match status" value="6"/>
</dbReference>
<evidence type="ECO:0000256" key="2">
    <source>
        <dbReference type="PROSITE-ProRule" id="PRU00708"/>
    </source>
</evidence>
<feature type="repeat" description="PPR" evidence="2">
    <location>
        <begin position="400"/>
        <end position="434"/>
    </location>
</feature>
<dbReference type="PANTHER" id="PTHR47926">
    <property type="entry name" value="PENTATRICOPEPTIDE REPEAT-CONTAINING PROTEIN"/>
    <property type="match status" value="1"/>
</dbReference>
<dbReference type="GO" id="GO:0009451">
    <property type="term" value="P:RNA modification"/>
    <property type="evidence" value="ECO:0007669"/>
    <property type="project" value="InterPro"/>
</dbReference>
<dbReference type="InterPro" id="IPR046848">
    <property type="entry name" value="E_motif"/>
</dbReference>
<dbReference type="FunFam" id="1.25.40.10:FF:000606">
    <property type="entry name" value="Putative pentatricopeptide repeat-containing protein"/>
    <property type="match status" value="1"/>
</dbReference>
<dbReference type="NCBIfam" id="TIGR00756">
    <property type="entry name" value="PPR"/>
    <property type="match status" value="9"/>
</dbReference>
<sequence length="720" mass="80971">MLATRMNSRFCQHLYRHKSSFLAIYYSNFSPHVPLKRIQKSKKGDKFLVYCNSLIMKHGMDGNIEASESIFNRMPHKNIISHTSMLTVYANNGQIAKARKLFDEIPERSTASYNAMITAYIRNSCMVDEAFSLFSRINERNAVSYGAMITGFLLAGMFDKAEKLYGEMPVKWRDPVCSNAMINGLLKAGKLVEAIRVFEGMMDKDVVSWSSMVDGYCKKGRIVEARGLFDSMPMRNVVAWTAMIDGYMNAGSFEEGWSLFLSMRSEGVGAVNSTTLTVMFEACGHFGRYREGIQVHGLVLRMGFVFDIFLGNSIITMYCRFGYMAEANRIFQMMNKKDVVSWNSLIAGYIQHDEVEEAFRLFEEMPGKDVVSWTTVIAGFSAVGRVEKAIQLFKMMPEKDDVAWTALISGFVNNGDYEEAFHWFFEMLKGAVKPNSLTISSLLSASAGLATLNQGSQIHAHVLKTDMQFDLSIQNSLVSMYSKCGSVAEAYQVFTSIGAPNLISFNSMITGLSQNGYGKEALHLFSKMQEEGWEPNEITFLGILSACTHVGLVEEGWKYFNLMKYVYKFEPWLDHYACMVDLLGRAGLLDEAINLIHSMPFEPHAGVWGALLGASRIHFRVDLAKLAAQHLMKLEPNSATPYVVLSDLYNNVGKKKDGDRVRMAKESKGIKKSPGCSWIIMKGNVHLFLAGDQSHIDMEEIKLTLRSIRREMSGSDFHDN</sequence>
<evidence type="ECO:0000313" key="4">
    <source>
        <dbReference type="Proteomes" id="UP000091857"/>
    </source>
</evidence>
<comment type="caution">
    <text evidence="3">The sequence shown here is derived from an EMBL/GenBank/DDBJ whole genome shotgun (WGS) entry which is preliminary data.</text>
</comment>
<evidence type="ECO:0000313" key="3">
    <source>
        <dbReference type="EMBL" id="OAY28872.1"/>
    </source>
</evidence>
<dbReference type="Gene3D" id="1.25.40.10">
    <property type="entry name" value="Tetratricopeptide repeat domain"/>
    <property type="match status" value="6"/>
</dbReference>
<feature type="repeat" description="PPR" evidence="2">
    <location>
        <begin position="338"/>
        <end position="372"/>
    </location>
</feature>
<proteinExistence type="predicted"/>
<dbReference type="Pfam" id="PF01535">
    <property type="entry name" value="PPR"/>
    <property type="match status" value="7"/>
</dbReference>
<dbReference type="InterPro" id="IPR002885">
    <property type="entry name" value="PPR_rpt"/>
</dbReference>
<name>A0A2C9UET0_MANES</name>
<dbReference type="Proteomes" id="UP000091857">
    <property type="component" value="Chromosome 15"/>
</dbReference>
<dbReference type="Pfam" id="PF12854">
    <property type="entry name" value="PPR_1"/>
    <property type="match status" value="1"/>
</dbReference>
<reference evidence="4" key="1">
    <citation type="journal article" date="2016" name="Nat. Biotechnol.">
        <title>Sequencing wild and cultivated cassava and related species reveals extensive interspecific hybridization and genetic diversity.</title>
        <authorList>
            <person name="Bredeson J.V."/>
            <person name="Lyons J.B."/>
            <person name="Prochnik S.E."/>
            <person name="Wu G.A."/>
            <person name="Ha C.M."/>
            <person name="Edsinger-Gonzales E."/>
            <person name="Grimwood J."/>
            <person name="Schmutz J."/>
            <person name="Rabbi I.Y."/>
            <person name="Egesi C."/>
            <person name="Nauluvula P."/>
            <person name="Lebot V."/>
            <person name="Ndunguru J."/>
            <person name="Mkamilo G."/>
            <person name="Bart R.S."/>
            <person name="Setter T.L."/>
            <person name="Gleadow R.M."/>
            <person name="Kulakow P."/>
            <person name="Ferguson M.E."/>
            <person name="Rounsley S."/>
            <person name="Rokhsar D.S."/>
        </authorList>
    </citation>
    <scope>NUCLEOTIDE SEQUENCE [LARGE SCALE GENOMIC DNA]</scope>
    <source>
        <strain evidence="4">cv. AM560-2</strain>
    </source>
</reference>
<dbReference type="Gramene" id="Manes.15G100700.1.v8.1">
    <property type="protein sequence ID" value="Manes.15G100700.1.v8.1.CDS.1"/>
    <property type="gene ID" value="Manes.15G100700.v8.1"/>
</dbReference>
<gene>
    <name evidence="3" type="ORF">MANES_15G100700v8</name>
</gene>
<feature type="repeat" description="PPR" evidence="2">
    <location>
        <begin position="141"/>
        <end position="175"/>
    </location>
</feature>
<accession>A0A2C9UET0</accession>
<dbReference type="Pfam" id="PF13041">
    <property type="entry name" value="PPR_2"/>
    <property type="match status" value="4"/>
</dbReference>
<feature type="repeat" description="PPR" evidence="2">
    <location>
        <begin position="78"/>
        <end position="112"/>
    </location>
</feature>